<name>A0A553N5B3_9TELE</name>
<dbReference type="PANTHER" id="PTHR24369:SF210">
    <property type="entry name" value="CHAOPTIN-RELATED"/>
    <property type="match status" value="1"/>
</dbReference>
<comment type="caution">
    <text evidence="7">The sequence shown here is derived from an EMBL/GenBank/DDBJ whole genome shotgun (WGS) entry which is preliminary data.</text>
</comment>
<dbReference type="InterPro" id="IPR050541">
    <property type="entry name" value="LRR_TM_domain-containing"/>
</dbReference>
<dbReference type="InterPro" id="IPR003591">
    <property type="entry name" value="Leu-rich_rpt_typical-subtyp"/>
</dbReference>
<dbReference type="Pfam" id="PF00560">
    <property type="entry name" value="LRR_1"/>
    <property type="match status" value="1"/>
</dbReference>
<dbReference type="SMART" id="SM00013">
    <property type="entry name" value="LRRNT"/>
    <property type="match status" value="1"/>
</dbReference>
<feature type="coiled-coil region" evidence="4">
    <location>
        <begin position="16"/>
        <end position="43"/>
    </location>
</feature>
<sequence length="776" mass="87729">MPVSAGGIDEIAVEELEFLKVLLREVENDKETLEVDQREVYSETLGQRTGARNLNRWVHLSCTENRGWRKGAVLGMRTDLLPPFSFDSCVQKAAAENTAVEENTWTKQLCPADCHVPTAAFKDNTSDPHVVVLRKSSPGLRLLGSRKVMSMFVFPDGNLRQQTTAHLQDGFKRPHSVCMLTSANSNHTSFPDVVQRCRTRRAELRAIDGLKSDMPPSTGLLPYRLEETPIRRTFKSRSKPRPVSMTVLELNKEHRASREEHAMPVSTYTGSLPRPEFRWKLLRNIFETWKARSRCRVHKHSKHRRTRLYPPERRVWLTWGGHHGRQGPQSWSKPARFCPSALPAEGGCTTGLGFEEKSSPSGARLVGFRIEAVVYEASCLRSYFVLIITEVCFNQAARRRFEADYQTMREAPRGDLSVMLKLSLILLMVRGSELCPRQCSCYDASELVDCRSQGFTHIPHSVPHSTWLLDLSENRVSELRSASFIGIWVLRVLLLSQNHIRLVHSQALSSLTFLEKLDLSQNQLRVLPPDFSQGLASLKELKLSHNGLERLEAHSLEELSSLQKLDLSHNHLQAMDVGAFRGLVLLRHLNLSWNQLCVLQSGLLSMQQVLSVLLLSHNNISKIDPEALTPLQTLSILRLEANQLRSLKFKTFVNLQTPSTHLQMSENPWMCDCELHRVFSKILRVKHLHVDDFMNITCHTPPLLAGASLGLMHSQLCMAETATVLVISGTVMVTVVAALVMAERKRKRNKILLEKQGNDPVAWSLGTEKGRKLSHS</sequence>
<evidence type="ECO:0000256" key="4">
    <source>
        <dbReference type="SAM" id="Coils"/>
    </source>
</evidence>
<proteinExistence type="predicted"/>
<dbReference type="Proteomes" id="UP000316079">
    <property type="component" value="Unassembled WGS sequence"/>
</dbReference>
<dbReference type="PRINTS" id="PR00019">
    <property type="entry name" value="LEURICHRPT"/>
</dbReference>
<dbReference type="SMART" id="SM00369">
    <property type="entry name" value="LRR_TYP"/>
    <property type="match status" value="7"/>
</dbReference>
<evidence type="ECO:0000256" key="5">
    <source>
        <dbReference type="SAM" id="Phobius"/>
    </source>
</evidence>
<keyword evidence="5" id="KW-0472">Membrane</keyword>
<dbReference type="OrthoDB" id="694479at2759"/>
<dbReference type="SUPFAM" id="SSF52058">
    <property type="entry name" value="L domain-like"/>
    <property type="match status" value="1"/>
</dbReference>
<evidence type="ECO:0000313" key="8">
    <source>
        <dbReference type="Proteomes" id="UP000316079"/>
    </source>
</evidence>
<evidence type="ECO:0000313" key="7">
    <source>
        <dbReference type="EMBL" id="TRY60608.1"/>
    </source>
</evidence>
<reference evidence="7 8" key="1">
    <citation type="journal article" date="2019" name="Sci. Data">
        <title>Hybrid genome assembly and annotation of Danionella translucida.</title>
        <authorList>
            <person name="Kadobianskyi M."/>
            <person name="Schulze L."/>
            <person name="Schuelke M."/>
            <person name="Judkewitz B."/>
        </authorList>
    </citation>
    <scope>NUCLEOTIDE SEQUENCE [LARGE SCALE GENOMIC DNA]</scope>
    <source>
        <strain evidence="7 8">Bolton</strain>
    </source>
</reference>
<dbReference type="PANTHER" id="PTHR24369">
    <property type="entry name" value="ANTIGEN BSP, PUTATIVE-RELATED"/>
    <property type="match status" value="1"/>
</dbReference>
<evidence type="ECO:0000259" key="6">
    <source>
        <dbReference type="SMART" id="SM00013"/>
    </source>
</evidence>
<dbReference type="GO" id="GO:0005886">
    <property type="term" value="C:plasma membrane"/>
    <property type="evidence" value="ECO:0007669"/>
    <property type="project" value="TreeGrafter"/>
</dbReference>
<dbReference type="InterPro" id="IPR000372">
    <property type="entry name" value="LRRNT"/>
</dbReference>
<dbReference type="EMBL" id="SRMA01027044">
    <property type="protein sequence ID" value="TRY60608.1"/>
    <property type="molecule type" value="Genomic_DNA"/>
</dbReference>
<dbReference type="AlphaFoldDB" id="A0A553N5B3"/>
<dbReference type="STRING" id="623744.A0A553N5B3"/>
<dbReference type="InterPro" id="IPR032675">
    <property type="entry name" value="LRR_dom_sf"/>
</dbReference>
<keyword evidence="3" id="KW-0677">Repeat</keyword>
<accession>A0A553N5B3</accession>
<feature type="domain" description="LRRNT" evidence="6">
    <location>
        <begin position="434"/>
        <end position="468"/>
    </location>
</feature>
<dbReference type="Pfam" id="PF13855">
    <property type="entry name" value="LRR_8"/>
    <property type="match status" value="1"/>
</dbReference>
<evidence type="ECO:0000256" key="1">
    <source>
        <dbReference type="ARBA" id="ARBA00022614"/>
    </source>
</evidence>
<gene>
    <name evidence="7" type="ORF">DNTS_007567</name>
</gene>
<dbReference type="Gene3D" id="3.80.10.10">
    <property type="entry name" value="Ribonuclease Inhibitor"/>
    <property type="match status" value="2"/>
</dbReference>
<evidence type="ECO:0000256" key="3">
    <source>
        <dbReference type="ARBA" id="ARBA00022737"/>
    </source>
</evidence>
<evidence type="ECO:0000256" key="2">
    <source>
        <dbReference type="ARBA" id="ARBA00022729"/>
    </source>
</evidence>
<keyword evidence="8" id="KW-1185">Reference proteome</keyword>
<keyword evidence="5" id="KW-0812">Transmembrane</keyword>
<organism evidence="7 8">
    <name type="scientific">Danionella cerebrum</name>
    <dbReference type="NCBI Taxonomy" id="2873325"/>
    <lineage>
        <taxon>Eukaryota</taxon>
        <taxon>Metazoa</taxon>
        <taxon>Chordata</taxon>
        <taxon>Craniata</taxon>
        <taxon>Vertebrata</taxon>
        <taxon>Euteleostomi</taxon>
        <taxon>Actinopterygii</taxon>
        <taxon>Neopterygii</taxon>
        <taxon>Teleostei</taxon>
        <taxon>Ostariophysi</taxon>
        <taxon>Cypriniformes</taxon>
        <taxon>Danionidae</taxon>
        <taxon>Danioninae</taxon>
        <taxon>Danionella</taxon>
    </lineage>
</organism>
<keyword evidence="5" id="KW-1133">Transmembrane helix</keyword>
<feature type="transmembrane region" description="Helical" evidence="5">
    <location>
        <begin position="722"/>
        <end position="742"/>
    </location>
</feature>
<keyword evidence="4" id="KW-0175">Coiled coil</keyword>
<dbReference type="FunFam" id="3.80.10.10:FF:000082">
    <property type="entry name" value="Leucine-rich repeat-containing 24"/>
    <property type="match status" value="1"/>
</dbReference>
<dbReference type="PROSITE" id="PS51450">
    <property type="entry name" value="LRR"/>
    <property type="match status" value="2"/>
</dbReference>
<keyword evidence="1" id="KW-0433">Leucine-rich repeat</keyword>
<protein>
    <recommendedName>
        <fullName evidence="6">LRRNT domain-containing protein</fullName>
    </recommendedName>
</protein>
<dbReference type="InterPro" id="IPR001611">
    <property type="entry name" value="Leu-rich_rpt"/>
</dbReference>
<keyword evidence="2" id="KW-0732">Signal</keyword>